<feature type="compositionally biased region" description="Acidic residues" evidence="7">
    <location>
        <begin position="128"/>
        <end position="142"/>
    </location>
</feature>
<dbReference type="Proteomes" id="UP000007305">
    <property type="component" value="Chromosome 5"/>
</dbReference>
<feature type="compositionally biased region" description="Acidic residues" evidence="7">
    <location>
        <begin position="82"/>
        <end position="92"/>
    </location>
</feature>
<reference evidence="8" key="2">
    <citation type="submission" date="2019-07" db="EMBL/GenBank/DDBJ databases">
        <authorList>
            <person name="Seetharam A."/>
            <person name="Woodhouse M."/>
            <person name="Cannon E."/>
        </authorList>
    </citation>
    <scope>NUCLEOTIDE SEQUENCE [LARGE SCALE GENOMIC DNA]</scope>
    <source>
        <strain evidence="8">cv. B73</strain>
    </source>
</reference>
<feature type="region of interest" description="Disordered" evidence="7">
    <location>
        <begin position="296"/>
        <end position="315"/>
    </location>
</feature>
<evidence type="ECO:0000256" key="1">
    <source>
        <dbReference type="ARBA" id="ARBA00004123"/>
    </source>
</evidence>
<proteinExistence type="evidence at protein level"/>
<evidence type="ECO:0000256" key="7">
    <source>
        <dbReference type="SAM" id="MobiDB-lite"/>
    </source>
</evidence>
<feature type="compositionally biased region" description="Gly residues" evidence="7">
    <location>
        <begin position="1"/>
        <end position="10"/>
    </location>
</feature>
<evidence type="ECO:0007829" key="10">
    <source>
        <dbReference type="PeptideAtlas" id="A0A804PDM6"/>
    </source>
</evidence>
<keyword evidence="9" id="KW-1185">Reference proteome</keyword>
<dbReference type="AlphaFoldDB" id="A0A804PDM6"/>
<reference evidence="9" key="1">
    <citation type="journal article" date="2009" name="Science">
        <title>The B73 maize genome: complexity, diversity, and dynamics.</title>
        <authorList>
            <person name="Schnable P.S."/>
            <person name="Ware D."/>
            <person name="Fulton R.S."/>
            <person name="Stein J.C."/>
            <person name="Wei F."/>
            <person name="Pasternak S."/>
            <person name="Liang C."/>
            <person name="Zhang J."/>
            <person name="Fulton L."/>
            <person name="Graves T.A."/>
            <person name="Minx P."/>
            <person name="Reily A.D."/>
            <person name="Courtney L."/>
            <person name="Kruchowski S.S."/>
            <person name="Tomlinson C."/>
            <person name="Strong C."/>
            <person name="Delehaunty K."/>
            <person name="Fronick C."/>
            <person name="Courtney B."/>
            <person name="Rock S.M."/>
            <person name="Belter E."/>
            <person name="Du F."/>
            <person name="Kim K."/>
            <person name="Abbott R.M."/>
            <person name="Cotton M."/>
            <person name="Levy A."/>
            <person name="Marchetto P."/>
            <person name="Ochoa K."/>
            <person name="Jackson S.M."/>
            <person name="Gillam B."/>
            <person name="Chen W."/>
            <person name="Yan L."/>
            <person name="Higginbotham J."/>
            <person name="Cardenas M."/>
            <person name="Waligorski J."/>
            <person name="Applebaum E."/>
            <person name="Phelps L."/>
            <person name="Falcone J."/>
            <person name="Kanchi K."/>
            <person name="Thane T."/>
            <person name="Scimone A."/>
            <person name="Thane N."/>
            <person name="Henke J."/>
            <person name="Wang T."/>
            <person name="Ruppert J."/>
            <person name="Shah N."/>
            <person name="Rotter K."/>
            <person name="Hodges J."/>
            <person name="Ingenthron E."/>
            <person name="Cordes M."/>
            <person name="Kohlberg S."/>
            <person name="Sgro J."/>
            <person name="Delgado B."/>
            <person name="Mead K."/>
            <person name="Chinwalla A."/>
            <person name="Leonard S."/>
            <person name="Crouse K."/>
            <person name="Collura K."/>
            <person name="Kudrna D."/>
            <person name="Currie J."/>
            <person name="He R."/>
            <person name="Angelova A."/>
            <person name="Rajasekar S."/>
            <person name="Mueller T."/>
            <person name="Lomeli R."/>
            <person name="Scara G."/>
            <person name="Ko A."/>
            <person name="Delaney K."/>
            <person name="Wissotski M."/>
            <person name="Lopez G."/>
            <person name="Campos D."/>
            <person name="Braidotti M."/>
            <person name="Ashley E."/>
            <person name="Golser W."/>
            <person name="Kim H."/>
            <person name="Lee S."/>
            <person name="Lin J."/>
            <person name="Dujmic Z."/>
            <person name="Kim W."/>
            <person name="Talag J."/>
            <person name="Zuccolo A."/>
            <person name="Fan C."/>
            <person name="Sebastian A."/>
            <person name="Kramer M."/>
            <person name="Spiegel L."/>
            <person name="Nascimento L."/>
            <person name="Zutavern T."/>
            <person name="Miller B."/>
            <person name="Ambroise C."/>
            <person name="Muller S."/>
            <person name="Spooner W."/>
            <person name="Narechania A."/>
            <person name="Ren L."/>
            <person name="Wei S."/>
            <person name="Kumari S."/>
            <person name="Faga B."/>
            <person name="Levy M.J."/>
            <person name="McMahan L."/>
            <person name="Van Buren P."/>
            <person name="Vaughn M.W."/>
            <person name="Ying K."/>
            <person name="Yeh C.-T."/>
            <person name="Emrich S.J."/>
            <person name="Jia Y."/>
            <person name="Kalyanaraman A."/>
            <person name="Hsia A.-P."/>
            <person name="Barbazuk W.B."/>
            <person name="Baucom R.S."/>
            <person name="Brutnell T.P."/>
            <person name="Carpita N.C."/>
            <person name="Chaparro C."/>
            <person name="Chia J.-M."/>
            <person name="Deragon J.-M."/>
            <person name="Estill J.C."/>
            <person name="Fu Y."/>
            <person name="Jeddeloh J.A."/>
            <person name="Han Y."/>
            <person name="Lee H."/>
            <person name="Li P."/>
            <person name="Lisch D.R."/>
            <person name="Liu S."/>
            <person name="Liu Z."/>
            <person name="Nagel D.H."/>
            <person name="McCann M.C."/>
            <person name="SanMiguel P."/>
            <person name="Myers A.M."/>
            <person name="Nettleton D."/>
            <person name="Nguyen J."/>
            <person name="Penning B.W."/>
            <person name="Ponnala L."/>
            <person name="Schneider K.L."/>
            <person name="Schwartz D.C."/>
            <person name="Sharma A."/>
            <person name="Soderlund C."/>
            <person name="Springer N.M."/>
            <person name="Sun Q."/>
            <person name="Wang H."/>
            <person name="Waterman M."/>
            <person name="Westerman R."/>
            <person name="Wolfgruber T.K."/>
            <person name="Yang L."/>
            <person name="Yu Y."/>
            <person name="Zhang L."/>
            <person name="Zhou S."/>
            <person name="Zhu Q."/>
            <person name="Bennetzen J.L."/>
            <person name="Dawe R.K."/>
            <person name="Jiang J."/>
            <person name="Jiang N."/>
            <person name="Presting G.G."/>
            <person name="Wessler S.R."/>
            <person name="Aluru S."/>
            <person name="Martienssen R.A."/>
            <person name="Clifton S.W."/>
            <person name="McCombie W.R."/>
            <person name="Wing R.A."/>
            <person name="Wilson R.K."/>
        </authorList>
    </citation>
    <scope>NUCLEOTIDE SEQUENCE [LARGE SCALE GENOMIC DNA]</scope>
    <source>
        <strain evidence="9">cv. B73</strain>
    </source>
</reference>
<accession>A0A804PDM6</accession>
<feature type="region of interest" description="Disordered" evidence="7">
    <location>
        <begin position="1"/>
        <end position="260"/>
    </location>
</feature>
<evidence type="ECO:0000256" key="2">
    <source>
        <dbReference type="ARBA" id="ARBA00010028"/>
    </source>
</evidence>
<feature type="region of interest" description="Disordered" evidence="7">
    <location>
        <begin position="350"/>
        <end position="402"/>
    </location>
</feature>
<keyword evidence="6" id="KW-0539">Nucleus</keyword>
<keyword evidence="3" id="KW-0507">mRNA processing</keyword>
<organism evidence="8 9">
    <name type="scientific">Zea mays</name>
    <name type="common">Maize</name>
    <dbReference type="NCBI Taxonomy" id="4577"/>
    <lineage>
        <taxon>Eukaryota</taxon>
        <taxon>Viridiplantae</taxon>
        <taxon>Streptophyta</taxon>
        <taxon>Embryophyta</taxon>
        <taxon>Tracheophyta</taxon>
        <taxon>Spermatophyta</taxon>
        <taxon>Magnoliopsida</taxon>
        <taxon>Liliopsida</taxon>
        <taxon>Poales</taxon>
        <taxon>Poaceae</taxon>
        <taxon>PACMAD clade</taxon>
        <taxon>Panicoideae</taxon>
        <taxon>Andropogonodae</taxon>
        <taxon>Andropogoneae</taxon>
        <taxon>Tripsacinae</taxon>
        <taxon>Zea</taxon>
    </lineage>
</organism>
<feature type="compositionally biased region" description="Polar residues" evidence="7">
    <location>
        <begin position="375"/>
        <end position="385"/>
    </location>
</feature>
<gene>
    <name evidence="8" type="primary">LOC100275696</name>
</gene>
<dbReference type="PANTHER" id="PTHR13264">
    <property type="entry name" value="GCIP-INTERACTING PROTEIN P29"/>
    <property type="match status" value="1"/>
</dbReference>
<name>A0A804PDM6_MAIZE</name>
<feature type="compositionally biased region" description="Basic and acidic residues" evidence="7">
    <location>
        <begin position="143"/>
        <end position="153"/>
    </location>
</feature>
<evidence type="ECO:0000313" key="9">
    <source>
        <dbReference type="Proteomes" id="UP000007305"/>
    </source>
</evidence>
<dbReference type="GO" id="GO:0005681">
    <property type="term" value="C:spliceosomal complex"/>
    <property type="evidence" value="ECO:0007669"/>
    <property type="project" value="UniProtKB-KW"/>
</dbReference>
<dbReference type="EnsemblPlants" id="Zm00001eb227700_T003">
    <property type="protein sequence ID" value="Zm00001eb227700_P003"/>
    <property type="gene ID" value="Zm00001eb227700"/>
</dbReference>
<dbReference type="GO" id="GO:0006397">
    <property type="term" value="P:mRNA processing"/>
    <property type="evidence" value="ECO:0007669"/>
    <property type="project" value="UniProtKB-KW"/>
</dbReference>
<keyword evidence="5" id="KW-0508">mRNA splicing</keyword>
<comment type="subcellular location">
    <subcellularLocation>
        <location evidence="1">Nucleus</location>
    </subcellularLocation>
</comment>
<evidence type="ECO:0000256" key="4">
    <source>
        <dbReference type="ARBA" id="ARBA00022728"/>
    </source>
</evidence>
<dbReference type="PANTHER" id="PTHR13264:SF6">
    <property type="entry name" value="OS06G0711100 PROTEIN"/>
    <property type="match status" value="1"/>
</dbReference>
<evidence type="ECO:0000313" key="8">
    <source>
        <dbReference type="EnsemblPlants" id="Zm00001eb227700_P003"/>
    </source>
</evidence>
<evidence type="ECO:0000256" key="6">
    <source>
        <dbReference type="ARBA" id="ARBA00023242"/>
    </source>
</evidence>
<reference evidence="8" key="3">
    <citation type="submission" date="2021-05" db="UniProtKB">
        <authorList>
            <consortium name="EnsemblPlants"/>
        </authorList>
    </citation>
    <scope>IDENTIFICATION</scope>
    <source>
        <strain evidence="8">cv. B73</strain>
    </source>
</reference>
<evidence type="ECO:0000256" key="5">
    <source>
        <dbReference type="ARBA" id="ARBA00023187"/>
    </source>
</evidence>
<comment type="similarity">
    <text evidence="2">Belongs to the SYF2 family.</text>
</comment>
<protein>
    <submittedName>
        <fullName evidence="8">Uncharacterized protein</fullName>
    </submittedName>
</protein>
<dbReference type="Gramene" id="Zm00001eb227700_T003">
    <property type="protein sequence ID" value="Zm00001eb227700_P003"/>
    <property type="gene ID" value="Zm00001eb227700"/>
</dbReference>
<dbReference type="OrthoDB" id="1506770at2759"/>
<dbReference type="InterPro" id="IPR013260">
    <property type="entry name" value="mRNA_splic_SYF2"/>
</dbReference>
<feature type="compositionally biased region" description="Pro residues" evidence="7">
    <location>
        <begin position="210"/>
        <end position="222"/>
    </location>
</feature>
<feature type="compositionally biased region" description="Low complexity" evidence="7">
    <location>
        <begin position="28"/>
        <end position="50"/>
    </location>
</feature>
<feature type="compositionally biased region" description="Basic and acidic residues" evidence="7">
    <location>
        <begin position="364"/>
        <end position="374"/>
    </location>
</feature>
<sequence>MMDDGGGGVQSQGVNPDCPNAANPFHRCAAYCPVPAPAPTKAAAAAVRSKPSPPRPRAAAVAAQNGTAKHGDGAARVAPASDAEDDDDDGGEREESRAVNSGYPASPPRPGPRPTHAAQNGTARRDEVEEECEITVVDESEEHGESVEDHGGQEQEQEVSGGGRTRASARSPATDDGGEAGGETPRQQAVNPDCPNAANPFHRCAEYCPVPVPVPKAPPLPRPRGYEGSTHSDPGELHPRPRRRDKGGGSGGGLPLYVFLREGSDGDGKKVDPRCPNAGNLFHECGEHCAAKMQRSEQQHKGVNLKSPRRKVGKNATAIPNWKVDPRCPNASNPFHMCAQYCFDHLSETAQTSAAKSDKRRGKGVSEDEGRGETKTNPGCANASNPYHKCGDQCKRKGGGDR</sequence>
<dbReference type="GO" id="GO:0008380">
    <property type="term" value="P:RNA splicing"/>
    <property type="evidence" value="ECO:0007669"/>
    <property type="project" value="UniProtKB-KW"/>
</dbReference>
<keyword evidence="10" id="KW-1267">Proteomics identification</keyword>
<evidence type="ECO:0000256" key="3">
    <source>
        <dbReference type="ARBA" id="ARBA00022664"/>
    </source>
</evidence>
<keyword evidence="4" id="KW-0747">Spliceosome</keyword>
<feature type="compositionally biased region" description="Basic and acidic residues" evidence="7">
    <location>
        <begin position="389"/>
        <end position="402"/>
    </location>
</feature>